<dbReference type="Proteomes" id="UP000234327">
    <property type="component" value="Unassembled WGS sequence"/>
</dbReference>
<organism evidence="4 7">
    <name type="scientific">Brevibacterium aurantiacum</name>
    <dbReference type="NCBI Taxonomy" id="273384"/>
    <lineage>
        <taxon>Bacteria</taxon>
        <taxon>Bacillati</taxon>
        <taxon>Actinomycetota</taxon>
        <taxon>Actinomycetes</taxon>
        <taxon>Micrococcales</taxon>
        <taxon>Brevibacteriaceae</taxon>
        <taxon>Brevibacterium</taxon>
    </lineage>
</organism>
<evidence type="ECO:0000256" key="1">
    <source>
        <dbReference type="SAM" id="MobiDB-lite"/>
    </source>
</evidence>
<dbReference type="EMBL" id="FXYZ01000018">
    <property type="protein sequence ID" value="SMX97554.1"/>
    <property type="molecule type" value="Genomic_DNA"/>
</dbReference>
<evidence type="ECO:0000313" key="4">
    <source>
        <dbReference type="EMBL" id="SMX96042.1"/>
    </source>
</evidence>
<evidence type="ECO:0000313" key="7">
    <source>
        <dbReference type="Proteomes" id="UP000234289"/>
    </source>
</evidence>
<feature type="compositionally biased region" description="Low complexity" evidence="1">
    <location>
        <begin position="29"/>
        <end position="45"/>
    </location>
</feature>
<feature type="compositionally biased region" description="Basic and acidic residues" evidence="1">
    <location>
        <begin position="370"/>
        <end position="382"/>
    </location>
</feature>
<proteinExistence type="predicted"/>
<evidence type="ECO:0000313" key="3">
    <source>
        <dbReference type="EMBL" id="PCC42557.1"/>
    </source>
</evidence>
<accession>A0A2H1K9Z3</accession>
<keyword evidence="2" id="KW-0732">Signal</keyword>
<feature type="region of interest" description="Disordered" evidence="1">
    <location>
        <begin position="345"/>
        <end position="417"/>
    </location>
</feature>
<evidence type="ECO:0000313" key="8">
    <source>
        <dbReference type="Proteomes" id="UP000234327"/>
    </source>
</evidence>
<feature type="compositionally biased region" description="Polar residues" evidence="1">
    <location>
        <begin position="52"/>
        <end position="69"/>
    </location>
</feature>
<evidence type="ECO:0008006" key="9">
    <source>
        <dbReference type="Google" id="ProtNLM"/>
    </source>
</evidence>
<feature type="signal peptide" evidence="2">
    <location>
        <begin position="1"/>
        <end position="23"/>
    </location>
</feature>
<gene>
    <name evidence="4" type="ORF">BAUR920_02927</name>
    <name evidence="5" type="ORF">BAURA63_03199</name>
    <name evidence="3" type="ORF">CIK65_12580</name>
</gene>
<accession>A0A2A3YTD4</accession>
<evidence type="ECO:0000313" key="6">
    <source>
        <dbReference type="Proteomes" id="UP000218620"/>
    </source>
</evidence>
<feature type="chain" id="PRO_5044065864" description="PQQ-like domain-containing protein" evidence="2">
    <location>
        <begin position="24"/>
        <end position="417"/>
    </location>
</feature>
<reference evidence="3 6" key="1">
    <citation type="journal article" date="2017" name="Elife">
        <title>Extensive horizontal gene transfer in cheese-associated bacteria.</title>
        <authorList>
            <person name="Bonham K.S."/>
            <person name="Wolfe B.E."/>
            <person name="Dutton R.J."/>
        </authorList>
    </citation>
    <scope>NUCLEOTIDE SEQUENCE [LARGE SCALE GENOMIC DNA]</scope>
    <source>
        <strain evidence="3 6">962_8</strain>
    </source>
</reference>
<feature type="compositionally biased region" description="Acidic residues" evidence="1">
    <location>
        <begin position="349"/>
        <end position="363"/>
    </location>
</feature>
<evidence type="ECO:0000313" key="5">
    <source>
        <dbReference type="EMBL" id="SMX97554.1"/>
    </source>
</evidence>
<reference evidence="4 8" key="3">
    <citation type="submission" date="2017-03" db="EMBL/GenBank/DDBJ databases">
        <authorList>
            <person name="Afonso C.L."/>
            <person name="Miller P.J."/>
            <person name="Scott M.A."/>
            <person name="Spackman E."/>
            <person name="Goraichik I."/>
            <person name="Dimitrov K.M."/>
            <person name="Suarez D.L."/>
            <person name="Swayne D.E."/>
        </authorList>
    </citation>
    <scope>NUCLEOTIDE SEQUENCE [LARGE SCALE GENOMIC DNA]</scope>
    <source>
        <strain evidence="5">6</strain>
        <strain evidence="8">6(3)</strain>
        <strain evidence="4">CNRZ 920</strain>
    </source>
</reference>
<evidence type="ECO:0000256" key="2">
    <source>
        <dbReference type="SAM" id="SignalP"/>
    </source>
</evidence>
<dbReference type="InterPro" id="IPR011047">
    <property type="entry name" value="Quinoprotein_ADH-like_sf"/>
</dbReference>
<dbReference type="AlphaFoldDB" id="A0A2H1K9Z3"/>
<feature type="region of interest" description="Disordered" evidence="1">
    <location>
        <begin position="29"/>
        <end position="75"/>
    </location>
</feature>
<dbReference type="Proteomes" id="UP000234289">
    <property type="component" value="Unassembled WGS sequence"/>
</dbReference>
<dbReference type="SUPFAM" id="SSF50998">
    <property type="entry name" value="Quinoprotein alcohol dehydrogenase-like"/>
    <property type="match status" value="1"/>
</dbReference>
<sequence length="417" mass="43246">MRPRPIASAVLPLALAVVLPLSACSAFGSESQSSEPSSAGSRAPSFAAGEALSSNRGEADSDSATSRTVDPSWDASAQEADGTFLSMHENDDSLEYRAVDSTGEVLWTAQRPRACSAYLVTTTDDGPIAVLMDQDLSTGNSLTPTASGYDLKTGQKQWGPVETPGAMLGNGLIFAGAPKDYIGPSGPRTALDPATGDVVAAEGEDAGEGGDASPRVVALFGEHLVRSQGSDIVGEDLDGQKLWNRAAEEFSMSTSEAREVPWEPIGTTHALLGDAGSDMRTLIDMRSGATVDSEIAGAWFDSSSDTLVTVGSELHGFDADGTKRWSTPLPAHAEVSAVGAGLITFDSESGSEPENESDSDQEEQSVTARSARDGSPIKKDTPLLKATKQLGAPHHISKSGAALIGDPQTPLLITSQE</sequence>
<reference evidence="7" key="2">
    <citation type="submission" date="2017-03" db="EMBL/GenBank/DDBJ databases">
        <authorList>
            <person name="Monnet C."/>
        </authorList>
    </citation>
    <scope>NUCLEOTIDE SEQUENCE [LARGE SCALE GENOMIC DNA]</scope>
    <source>
        <strain evidence="7">CNRZ 920</strain>
    </source>
</reference>
<dbReference type="EMBL" id="FXZG01000020">
    <property type="protein sequence ID" value="SMX96042.1"/>
    <property type="molecule type" value="Genomic_DNA"/>
</dbReference>
<name>A0A2H1K9Z3_BREAU</name>
<dbReference type="Proteomes" id="UP000218620">
    <property type="component" value="Unassembled WGS sequence"/>
</dbReference>
<dbReference type="EMBL" id="NRGQ01000018">
    <property type="protein sequence ID" value="PCC42557.1"/>
    <property type="molecule type" value="Genomic_DNA"/>
</dbReference>
<protein>
    <recommendedName>
        <fullName evidence="9">PQQ-like domain-containing protein</fullName>
    </recommendedName>
</protein>